<keyword evidence="1" id="KW-1133">Transmembrane helix</keyword>
<organism evidence="2 3">
    <name type="scientific">Heterorhabditis bacteriophora</name>
    <name type="common">Entomopathogenic nematode worm</name>
    <dbReference type="NCBI Taxonomy" id="37862"/>
    <lineage>
        <taxon>Eukaryota</taxon>
        <taxon>Metazoa</taxon>
        <taxon>Ecdysozoa</taxon>
        <taxon>Nematoda</taxon>
        <taxon>Chromadorea</taxon>
        <taxon>Rhabditida</taxon>
        <taxon>Rhabditina</taxon>
        <taxon>Rhabditomorpha</taxon>
        <taxon>Strongyloidea</taxon>
        <taxon>Heterorhabditidae</taxon>
        <taxon>Heterorhabditis</taxon>
    </lineage>
</organism>
<keyword evidence="1" id="KW-0812">Transmembrane</keyword>
<feature type="transmembrane region" description="Helical" evidence="1">
    <location>
        <begin position="271"/>
        <end position="292"/>
    </location>
</feature>
<keyword evidence="1" id="KW-0472">Membrane</keyword>
<dbReference type="WBParaSite" id="Hba_16228">
    <property type="protein sequence ID" value="Hba_16228"/>
    <property type="gene ID" value="Hba_16228"/>
</dbReference>
<sequence length="414" mass="47088">MGIHMKSAKKYFLYIYIYIYIYASKVSFHMSLVLCLCPSTAVIDQLFFAWESAVLPQAYCYLSRSERVNSSLRSPLHSPSRFPLIGNAEHDFTFPEFSRSHHSTTICTYLNDTFLVKDSEAQMLLVLYSYNSAKYSDYYKEESGYHDLNINLYSCFQGLVQKPTIVINEAVFLALGVFATSLSFIPSLFTTDDVASDGMVSEEAHIDLVLAIIKNKPFVNGESKDILLSQVFEALVLTHSLVFSITCAVQGNNRYDSYHILLAEVVRYEYLIPLIVIQVMWLAMNVVALLAIKCIIPYLMLPYLTVSVLSFFITSLLLGITIISRCLSVDRVIRSSEWAWPITLLLFLLSFFALMELYFTSLKLACFRLLVKRKKAVQGTSEKPAVADFDPFDSFSRRSTVIISDDFLESPPRF</sequence>
<evidence type="ECO:0000313" key="2">
    <source>
        <dbReference type="Proteomes" id="UP000095283"/>
    </source>
</evidence>
<name>A0A1I7XEZ0_HETBA</name>
<dbReference type="Proteomes" id="UP000095283">
    <property type="component" value="Unplaced"/>
</dbReference>
<protein>
    <submittedName>
        <fullName evidence="3">Transmembrane protein</fullName>
    </submittedName>
</protein>
<feature type="transmembrane region" description="Helical" evidence="1">
    <location>
        <begin position="299"/>
        <end position="323"/>
    </location>
</feature>
<evidence type="ECO:0000256" key="1">
    <source>
        <dbReference type="SAM" id="Phobius"/>
    </source>
</evidence>
<feature type="transmembrane region" description="Helical" evidence="1">
    <location>
        <begin position="12"/>
        <end position="34"/>
    </location>
</feature>
<keyword evidence="2" id="KW-1185">Reference proteome</keyword>
<evidence type="ECO:0000313" key="3">
    <source>
        <dbReference type="WBParaSite" id="Hba_16228"/>
    </source>
</evidence>
<dbReference type="AlphaFoldDB" id="A0A1I7XEZ0"/>
<feature type="transmembrane region" description="Helical" evidence="1">
    <location>
        <begin position="338"/>
        <end position="359"/>
    </location>
</feature>
<reference evidence="3" key="1">
    <citation type="submission" date="2016-11" db="UniProtKB">
        <authorList>
            <consortium name="WormBaseParasite"/>
        </authorList>
    </citation>
    <scope>IDENTIFICATION</scope>
</reference>
<accession>A0A1I7XEZ0</accession>
<proteinExistence type="predicted"/>